<keyword evidence="2" id="KW-0472">Membrane</keyword>
<proteinExistence type="predicted"/>
<feature type="transmembrane region" description="Helical" evidence="2">
    <location>
        <begin position="68"/>
        <end position="90"/>
    </location>
</feature>
<keyword evidence="2" id="KW-1133">Transmembrane helix</keyword>
<evidence type="ECO:0000313" key="4">
    <source>
        <dbReference type="Proteomes" id="UP001054945"/>
    </source>
</evidence>
<accession>A0AAV4V996</accession>
<dbReference type="EMBL" id="BPLR01014066">
    <property type="protein sequence ID" value="GIY66060.1"/>
    <property type="molecule type" value="Genomic_DNA"/>
</dbReference>
<reference evidence="3 4" key="1">
    <citation type="submission" date="2021-06" db="EMBL/GenBank/DDBJ databases">
        <title>Caerostris extrusa draft genome.</title>
        <authorList>
            <person name="Kono N."/>
            <person name="Arakawa K."/>
        </authorList>
    </citation>
    <scope>NUCLEOTIDE SEQUENCE [LARGE SCALE GENOMIC DNA]</scope>
</reference>
<evidence type="ECO:0000256" key="2">
    <source>
        <dbReference type="SAM" id="Phobius"/>
    </source>
</evidence>
<keyword evidence="4" id="KW-1185">Reference proteome</keyword>
<feature type="compositionally biased region" description="Basic residues" evidence="1">
    <location>
        <begin position="42"/>
        <end position="52"/>
    </location>
</feature>
<evidence type="ECO:0000256" key="1">
    <source>
        <dbReference type="SAM" id="MobiDB-lite"/>
    </source>
</evidence>
<organism evidence="3 4">
    <name type="scientific">Caerostris extrusa</name>
    <name type="common">Bark spider</name>
    <name type="synonym">Caerostris bankana</name>
    <dbReference type="NCBI Taxonomy" id="172846"/>
    <lineage>
        <taxon>Eukaryota</taxon>
        <taxon>Metazoa</taxon>
        <taxon>Ecdysozoa</taxon>
        <taxon>Arthropoda</taxon>
        <taxon>Chelicerata</taxon>
        <taxon>Arachnida</taxon>
        <taxon>Araneae</taxon>
        <taxon>Araneomorphae</taxon>
        <taxon>Entelegynae</taxon>
        <taxon>Araneoidea</taxon>
        <taxon>Araneidae</taxon>
        <taxon>Caerostris</taxon>
    </lineage>
</organism>
<gene>
    <name evidence="3" type="ORF">CEXT_405081</name>
</gene>
<protein>
    <submittedName>
        <fullName evidence="3">Uncharacterized protein</fullName>
    </submittedName>
</protein>
<evidence type="ECO:0000313" key="3">
    <source>
        <dbReference type="EMBL" id="GIY66060.1"/>
    </source>
</evidence>
<keyword evidence="2" id="KW-0812">Transmembrane</keyword>
<name>A0AAV4V996_CAEEX</name>
<dbReference type="Proteomes" id="UP001054945">
    <property type="component" value="Unassembled WGS sequence"/>
</dbReference>
<sequence>MHLSSADDDLAYWRGEYHLSVIHLAYILPSTRSSSVKSPPHPSRKERERKKKEGYRNRIYGCPCSPELWIVCPIYIFYLHIAIMFPLLLYDNPHAN</sequence>
<dbReference type="AlphaFoldDB" id="A0AAV4V996"/>
<feature type="region of interest" description="Disordered" evidence="1">
    <location>
        <begin position="31"/>
        <end position="52"/>
    </location>
</feature>
<comment type="caution">
    <text evidence="3">The sequence shown here is derived from an EMBL/GenBank/DDBJ whole genome shotgun (WGS) entry which is preliminary data.</text>
</comment>